<dbReference type="GO" id="GO:0003676">
    <property type="term" value="F:nucleic acid binding"/>
    <property type="evidence" value="ECO:0007669"/>
    <property type="project" value="InterPro"/>
</dbReference>
<dbReference type="InterPro" id="IPR036388">
    <property type="entry name" value="WH-like_DNA-bd_sf"/>
</dbReference>
<dbReference type="InterPro" id="IPR054353">
    <property type="entry name" value="IstA-like_C"/>
</dbReference>
<organism evidence="3">
    <name type="scientific">Microscilla sp. PRE1</name>
    <dbReference type="NCBI Taxonomy" id="155537"/>
    <lineage>
        <taxon>Bacteria</taxon>
        <taxon>Pseudomonadati</taxon>
        <taxon>Bacteroidota</taxon>
        <taxon>Cytophagia</taxon>
        <taxon>Cytophagales</taxon>
        <taxon>Microscillaceae</taxon>
        <taxon>Microscilla</taxon>
    </lineage>
</organism>
<evidence type="ECO:0000313" key="3">
    <source>
        <dbReference type="EMBL" id="AAK62881.1"/>
    </source>
</evidence>
<dbReference type="SUPFAM" id="SSF53098">
    <property type="entry name" value="Ribonuclease H-like"/>
    <property type="match status" value="1"/>
</dbReference>
<dbReference type="EMBL" id="AF339846">
    <property type="protein sequence ID" value="AAK62881.1"/>
    <property type="molecule type" value="Genomic_DNA"/>
</dbReference>
<dbReference type="Gene3D" id="1.10.10.10">
    <property type="entry name" value="Winged helix-like DNA-binding domain superfamily/Winged helix DNA-binding domain"/>
    <property type="match status" value="1"/>
</dbReference>
<dbReference type="RefSeq" id="WP_010925673.1">
    <property type="nucleotide sequence ID" value="NC_002806.1"/>
</dbReference>
<dbReference type="PROSITE" id="PS50994">
    <property type="entry name" value="INTEGRASE"/>
    <property type="match status" value="1"/>
</dbReference>
<evidence type="ECO:0000256" key="1">
    <source>
        <dbReference type="ARBA" id="ARBA00009277"/>
    </source>
</evidence>
<dbReference type="Pfam" id="PF13384">
    <property type="entry name" value="HTH_23"/>
    <property type="match status" value="1"/>
</dbReference>
<accession>Q93P72</accession>
<dbReference type="Gene3D" id="3.30.420.10">
    <property type="entry name" value="Ribonuclease H-like superfamily/Ribonuclease H"/>
    <property type="match status" value="1"/>
</dbReference>
<dbReference type="InterPro" id="IPR012337">
    <property type="entry name" value="RNaseH-like_sf"/>
</dbReference>
<keyword evidence="3" id="KW-0614">Plasmid</keyword>
<dbReference type="AlphaFoldDB" id="Q93P72"/>
<evidence type="ECO:0000259" key="2">
    <source>
        <dbReference type="PROSITE" id="PS50994"/>
    </source>
</evidence>
<protein>
    <submittedName>
        <fullName evidence="3">MS159, putative transposase</fullName>
    </submittedName>
</protein>
<name>Q93P72_9BACT</name>
<reference evidence="3" key="1">
    <citation type="journal article" date="2001" name="Appl. Environ. Microbiol.">
        <title>Sequence analysis of a 101-kilobase plasmid required for agar degradation by a Microscilla isolate.</title>
        <authorList>
            <person name="Zhong Z."/>
            <person name="Toukdarian A."/>
            <person name="Helinski D."/>
            <person name="Knauf V."/>
            <person name="Sykes S."/>
            <person name="Wilkinson J.E."/>
            <person name="O'Bryne C."/>
            <person name="Shea T."/>
            <person name="DeLoughery C."/>
            <person name="Caspi R."/>
        </authorList>
    </citation>
    <scope>NUCLEOTIDE SEQUENCE</scope>
    <source>
        <strain evidence="3">PRE1</strain>
        <plasmid evidence="3">pSD15</plasmid>
    </source>
</reference>
<dbReference type="Pfam" id="PF00665">
    <property type="entry name" value="rve"/>
    <property type="match status" value="1"/>
</dbReference>
<comment type="similarity">
    <text evidence="1">Belongs to the transposase IS21/IS408/IS1162 family.</text>
</comment>
<feature type="domain" description="Integrase catalytic" evidence="2">
    <location>
        <begin position="135"/>
        <end position="330"/>
    </location>
</feature>
<geneLocation type="plasmid" evidence="3">
    <name>pSD15</name>
</geneLocation>
<dbReference type="NCBIfam" id="NF033546">
    <property type="entry name" value="transpos_IS21"/>
    <property type="match status" value="1"/>
</dbReference>
<dbReference type="GO" id="GO:0015074">
    <property type="term" value="P:DNA integration"/>
    <property type="evidence" value="ECO:0007669"/>
    <property type="project" value="InterPro"/>
</dbReference>
<dbReference type="InterPro" id="IPR001584">
    <property type="entry name" value="Integrase_cat-core"/>
</dbReference>
<dbReference type="InterPro" id="IPR036397">
    <property type="entry name" value="RNaseH_sf"/>
</dbReference>
<dbReference type="PANTHER" id="PTHR35004:SF8">
    <property type="entry name" value="TRANSPOSASE RV3428C-RELATED"/>
    <property type="match status" value="1"/>
</dbReference>
<proteinExistence type="inferred from homology"/>
<dbReference type="PANTHER" id="PTHR35004">
    <property type="entry name" value="TRANSPOSASE RV3428C-RELATED"/>
    <property type="match status" value="1"/>
</dbReference>
<sequence length="517" mass="60378">MSKTLDPMDLKQIIRLHLDGLSNRKIGETLGISRNTVKRYLQLFNGSEYELSDLLTFDQAVLREQFSVKTTIDNDRFNELMVYLEHAHQQRSHPGFTFQYHYQEYRVNSSHPYSYTQFMAHYRAKYAREKGSMKLDHKAGHEMFVDFTGKKLSVVDKQTGEIKGVEVFVATLPCSQYTYVEACNSQKRVDFLTCLANALEFFGGVPKAIVSDNLKSAVTKASKYEADINRSLKEFALHYSCAINPTRSYSPQDKALVENAVHLVYQRIFYPIRQMTFFSLGELNVEIKKYLITYNDLLFQRKQASRKELYQSLDRGYLKPLPDNRYQLKDYRSAKVQKMGYIYFSPDKTYYSVPYRYIGSQTQIHYTQDWVEVYYNYQRIASHHRNPVKGAYVTNKSHLSSTHKAYSEWSPEFFRKKASRHGDEVESFMKGLFTNTDYPEINYKRANGILQMANDYGSDRLNKACKRACELGEYKYNLVKNILANKQEGLELDFDQLNNQTTHIPKHANIRGAGYYQ</sequence>
<dbReference type="Pfam" id="PF22483">
    <property type="entry name" value="Mu-transpos_C_2"/>
    <property type="match status" value="1"/>
</dbReference>